<organism evidence="9 10">
    <name type="scientific">Myceligenerans crystallogenes</name>
    <dbReference type="NCBI Taxonomy" id="316335"/>
    <lineage>
        <taxon>Bacteria</taxon>
        <taxon>Bacillati</taxon>
        <taxon>Actinomycetota</taxon>
        <taxon>Actinomycetes</taxon>
        <taxon>Micrococcales</taxon>
        <taxon>Promicromonosporaceae</taxon>
        <taxon>Myceligenerans</taxon>
    </lineage>
</organism>
<keyword evidence="10" id="KW-1185">Reference proteome</keyword>
<comment type="caution">
    <text evidence="9">The sequence shown here is derived from an EMBL/GenBank/DDBJ whole genome shotgun (WGS) entry which is preliminary data.</text>
</comment>
<dbReference type="NCBIfam" id="TIGR02937">
    <property type="entry name" value="sigma70-ECF"/>
    <property type="match status" value="1"/>
</dbReference>
<evidence type="ECO:0000256" key="5">
    <source>
        <dbReference type="ARBA" id="ARBA00023163"/>
    </source>
</evidence>
<evidence type="ECO:0000256" key="2">
    <source>
        <dbReference type="ARBA" id="ARBA00023015"/>
    </source>
</evidence>
<gene>
    <name evidence="9" type="ORF">GCM10009751_21340</name>
</gene>
<feature type="region of interest" description="Disordered" evidence="6">
    <location>
        <begin position="92"/>
        <end position="119"/>
    </location>
</feature>
<keyword evidence="3" id="KW-0731">Sigma factor</keyword>
<keyword evidence="5" id="KW-0804">Transcription</keyword>
<feature type="domain" description="RNA polymerase sigma-70 region 2" evidence="7">
    <location>
        <begin position="132"/>
        <end position="194"/>
    </location>
</feature>
<dbReference type="InterPro" id="IPR014284">
    <property type="entry name" value="RNA_pol_sigma-70_dom"/>
</dbReference>
<dbReference type="Pfam" id="PF04542">
    <property type="entry name" value="Sigma70_r2"/>
    <property type="match status" value="1"/>
</dbReference>
<dbReference type="Gene3D" id="1.10.1740.10">
    <property type="match status" value="1"/>
</dbReference>
<keyword evidence="4" id="KW-0238">DNA-binding</keyword>
<sequence length="294" mass="32236">MGLGLVPVRQDERHPGSPERAAVAQGATASSRAPGGLAVEDTAVRPSWRVSAEPEIDQDNDIVDCTDHGKPTADDVTSGRVAPQIRHASARGNDNIRHPETGRGVAARPAVDSSAGKTADKNAEFTEFMRDARDPLHRMAFLLCGDRHRAEELTQQTFERCYRHWHKARQGDPLTYARRILANLRIDTWRRHRREVLAGPEDLLNEPAATRGEPAGGGAGAGTRTVEDRDAVVRALLQLPLKQRRVVVMRHLLDLSEHEVADELRIPLGTVKSTASRGLSQLRVILESARGGAR</sequence>
<evidence type="ECO:0000256" key="3">
    <source>
        <dbReference type="ARBA" id="ARBA00023082"/>
    </source>
</evidence>
<feature type="region of interest" description="Disordered" evidence="6">
    <location>
        <begin position="1"/>
        <end position="37"/>
    </location>
</feature>
<accession>A0ABP4ZLS2</accession>
<dbReference type="SUPFAM" id="SSF88946">
    <property type="entry name" value="Sigma2 domain of RNA polymerase sigma factors"/>
    <property type="match status" value="1"/>
</dbReference>
<evidence type="ECO:0000313" key="10">
    <source>
        <dbReference type="Proteomes" id="UP001501094"/>
    </source>
</evidence>
<keyword evidence="2" id="KW-0805">Transcription regulation</keyword>
<dbReference type="Gene3D" id="1.10.10.10">
    <property type="entry name" value="Winged helix-like DNA-binding domain superfamily/Winged helix DNA-binding domain"/>
    <property type="match status" value="1"/>
</dbReference>
<evidence type="ECO:0000259" key="7">
    <source>
        <dbReference type="Pfam" id="PF04542"/>
    </source>
</evidence>
<dbReference type="CDD" id="cd06171">
    <property type="entry name" value="Sigma70_r4"/>
    <property type="match status" value="1"/>
</dbReference>
<evidence type="ECO:0000256" key="1">
    <source>
        <dbReference type="ARBA" id="ARBA00010641"/>
    </source>
</evidence>
<dbReference type="PANTHER" id="PTHR43133:SF50">
    <property type="entry name" value="ECF RNA POLYMERASE SIGMA FACTOR SIGM"/>
    <property type="match status" value="1"/>
</dbReference>
<reference evidence="10" key="1">
    <citation type="journal article" date="2019" name="Int. J. Syst. Evol. Microbiol.">
        <title>The Global Catalogue of Microorganisms (GCM) 10K type strain sequencing project: providing services to taxonomists for standard genome sequencing and annotation.</title>
        <authorList>
            <consortium name="The Broad Institute Genomics Platform"/>
            <consortium name="The Broad Institute Genome Sequencing Center for Infectious Disease"/>
            <person name="Wu L."/>
            <person name="Ma J."/>
        </authorList>
    </citation>
    <scope>NUCLEOTIDE SEQUENCE [LARGE SCALE GENOMIC DNA]</scope>
    <source>
        <strain evidence="10">JCM 14326</strain>
    </source>
</reference>
<evidence type="ECO:0008006" key="11">
    <source>
        <dbReference type="Google" id="ProtNLM"/>
    </source>
</evidence>
<dbReference type="Pfam" id="PF08281">
    <property type="entry name" value="Sigma70_r4_2"/>
    <property type="match status" value="1"/>
</dbReference>
<dbReference type="SUPFAM" id="SSF88659">
    <property type="entry name" value="Sigma3 and sigma4 domains of RNA polymerase sigma factors"/>
    <property type="match status" value="1"/>
</dbReference>
<dbReference type="InterPro" id="IPR039425">
    <property type="entry name" value="RNA_pol_sigma-70-like"/>
</dbReference>
<dbReference type="InterPro" id="IPR013325">
    <property type="entry name" value="RNA_pol_sigma_r2"/>
</dbReference>
<proteinExistence type="inferred from homology"/>
<name>A0ABP4ZLS2_9MICO</name>
<feature type="region of interest" description="Disordered" evidence="6">
    <location>
        <begin position="205"/>
        <end position="224"/>
    </location>
</feature>
<dbReference type="InterPro" id="IPR007627">
    <property type="entry name" value="RNA_pol_sigma70_r2"/>
</dbReference>
<dbReference type="PANTHER" id="PTHR43133">
    <property type="entry name" value="RNA POLYMERASE ECF-TYPE SIGMA FACTO"/>
    <property type="match status" value="1"/>
</dbReference>
<dbReference type="InterPro" id="IPR036388">
    <property type="entry name" value="WH-like_DNA-bd_sf"/>
</dbReference>
<comment type="similarity">
    <text evidence="1">Belongs to the sigma-70 factor family. ECF subfamily.</text>
</comment>
<feature type="domain" description="RNA polymerase sigma factor 70 region 4 type 2" evidence="8">
    <location>
        <begin position="230"/>
        <end position="282"/>
    </location>
</feature>
<evidence type="ECO:0000256" key="4">
    <source>
        <dbReference type="ARBA" id="ARBA00023125"/>
    </source>
</evidence>
<dbReference type="EMBL" id="BAAANL010000004">
    <property type="protein sequence ID" value="GAA1863258.1"/>
    <property type="molecule type" value="Genomic_DNA"/>
</dbReference>
<dbReference type="InterPro" id="IPR013249">
    <property type="entry name" value="RNA_pol_sigma70_r4_t2"/>
</dbReference>
<protein>
    <recommendedName>
        <fullName evidence="11">RNA polymerase sigma-70 factor, sigma-E family</fullName>
    </recommendedName>
</protein>
<dbReference type="Proteomes" id="UP001501094">
    <property type="component" value="Unassembled WGS sequence"/>
</dbReference>
<evidence type="ECO:0000256" key="6">
    <source>
        <dbReference type="SAM" id="MobiDB-lite"/>
    </source>
</evidence>
<dbReference type="InterPro" id="IPR013324">
    <property type="entry name" value="RNA_pol_sigma_r3/r4-like"/>
</dbReference>
<evidence type="ECO:0000259" key="8">
    <source>
        <dbReference type="Pfam" id="PF08281"/>
    </source>
</evidence>
<evidence type="ECO:0000313" key="9">
    <source>
        <dbReference type="EMBL" id="GAA1863258.1"/>
    </source>
</evidence>